<gene>
    <name evidence="1" type="ORF">MNODULE_19645</name>
</gene>
<dbReference type="Proteomes" id="UP000534783">
    <property type="component" value="Unassembled WGS sequence"/>
</dbReference>
<evidence type="ECO:0008006" key="3">
    <source>
        <dbReference type="Google" id="ProtNLM"/>
    </source>
</evidence>
<dbReference type="EMBL" id="VTOW01000004">
    <property type="protein sequence ID" value="NKE72971.1"/>
    <property type="molecule type" value="Genomic_DNA"/>
</dbReference>
<dbReference type="RefSeq" id="WP_168062901.1">
    <property type="nucleotide sequence ID" value="NZ_VTOW01000004.1"/>
</dbReference>
<reference evidence="1 2" key="1">
    <citation type="journal article" date="2020" name="Nature">
        <title>Bacterial chemolithoautotrophy via manganese oxidation.</title>
        <authorList>
            <person name="Yu H."/>
            <person name="Leadbetter J.R."/>
        </authorList>
    </citation>
    <scope>NUCLEOTIDE SEQUENCE [LARGE SCALE GENOMIC DNA]</scope>
    <source>
        <strain evidence="1 2">Mn-1</strain>
    </source>
</reference>
<comment type="caution">
    <text evidence="1">The sequence shown here is derived from an EMBL/GenBank/DDBJ whole genome shotgun (WGS) entry which is preliminary data.</text>
</comment>
<dbReference type="PROSITE" id="PS51257">
    <property type="entry name" value="PROKAR_LIPOPROTEIN"/>
    <property type="match status" value="1"/>
</dbReference>
<evidence type="ECO:0000313" key="1">
    <source>
        <dbReference type="EMBL" id="NKE72971.1"/>
    </source>
</evidence>
<protein>
    <recommendedName>
        <fullName evidence="3">DUF3568 family protein</fullName>
    </recommendedName>
</protein>
<name>A0A7X6ICM5_9BACT</name>
<dbReference type="AlphaFoldDB" id="A0A7X6ICM5"/>
<keyword evidence="2" id="KW-1185">Reference proteome</keyword>
<organism evidence="1 2">
    <name type="scientific">Candidatus Manganitrophus noduliformans</name>
    <dbReference type="NCBI Taxonomy" id="2606439"/>
    <lineage>
        <taxon>Bacteria</taxon>
        <taxon>Pseudomonadati</taxon>
        <taxon>Nitrospirota</taxon>
        <taxon>Nitrospiria</taxon>
        <taxon>Candidatus Troglogloeales</taxon>
        <taxon>Candidatus Manganitrophaceae</taxon>
        <taxon>Candidatus Manganitrophus</taxon>
    </lineage>
</organism>
<accession>A0A7X6ICM5</accession>
<proteinExistence type="predicted"/>
<sequence length="140" mass="15204">MKRVLTVLSFLNILLFAGCSIIGVLSPQERFQGTNTFSLPRSDERIFDLIAEIGKDMGMGVSELNHSLRRISLSSGSSGAGMILVGSMNSSTLSIQVSEDGKTLEIMTMVLGNFGTGNQEAATKLTEEFKTRLIKKVEQK</sequence>
<evidence type="ECO:0000313" key="2">
    <source>
        <dbReference type="Proteomes" id="UP000534783"/>
    </source>
</evidence>